<feature type="domain" description="DUF5704" evidence="2">
    <location>
        <begin position="312"/>
        <end position="488"/>
    </location>
</feature>
<dbReference type="EMBL" id="FOYZ01000003">
    <property type="protein sequence ID" value="SFR68759.1"/>
    <property type="molecule type" value="Genomic_DNA"/>
</dbReference>
<feature type="chain" id="PRO_5011774075" description="DUF5704 domain-containing protein" evidence="1">
    <location>
        <begin position="25"/>
        <end position="1063"/>
    </location>
</feature>
<dbReference type="InterPro" id="IPR043759">
    <property type="entry name" value="DUF5704"/>
</dbReference>
<protein>
    <recommendedName>
        <fullName evidence="2">DUF5704 domain-containing protein</fullName>
    </recommendedName>
</protein>
<organism evidence="3 4">
    <name type="scientific">Anaeromicropila populeti</name>
    <dbReference type="NCBI Taxonomy" id="37658"/>
    <lineage>
        <taxon>Bacteria</taxon>
        <taxon>Bacillati</taxon>
        <taxon>Bacillota</taxon>
        <taxon>Clostridia</taxon>
        <taxon>Lachnospirales</taxon>
        <taxon>Lachnospiraceae</taxon>
        <taxon>Anaeromicropila</taxon>
    </lineage>
</organism>
<name>A0A1I6IQ60_9FIRM</name>
<dbReference type="RefSeq" id="WP_177214557.1">
    <property type="nucleotide sequence ID" value="NZ_FOYZ01000003.1"/>
</dbReference>
<dbReference type="STRING" id="37658.SAMN05661086_01006"/>
<sequence length="1063" mass="122761">MNKKWILILVVACIVFWKSPESFAENTGVTTVEGGIKFITVDTKAVSSIRWKTVGFTVTREPCLSGEASNGGYPQKLKCATIYLKEEWKKERETESTVYVTFTIPKEAVNAAFIQAGFDEIQNNDIIYLHGIFQVMHNGIAYGSKIYDLPSIMRAENWKNPNDFRDRFDIKVRYEAALEPVELQYKTASGAIIKTELYDKARWVKPGTMLAVTFRKEMVYRNTTYELYKSYIQYYISGRAIEGTGRSLLNGESEASIQNRTIRQRPGGVRFVAIMRETPSKETITETEQIRNLESPDISAVIGAEERGKEFFDVTEGIPVKENLYVNVMSQSYLLSYHFKKIYGTKSFYVTIQKTYHLKWNDSNSTEEQEIVQKKEEKTITKKIKVERTYSYWVIESLQYYKIKNAVVRNKVFPNQSIVLVPKNYSIPQLVYQADSDENNHMKIPVYQDTVIIPSESLTGSNQRPEIPSENFSTYAQQQVPQILVANDFLTMGQQIVMDKHWREKETNPPKEIIGQAAITGENVLFQDDLSIAQHILNQEYAASGNITYETVSTTENHNELVYEIEGINPVVVHTPVICDAMVSNGVPYNQMLNPDKTRASLVLDKTFSLYLPTEGEHLYQTGYGYRDYERYTKCRQVQFPFDVYIGSQYYCKYTWITLEDDWTEFYLPIWVKEGCYEIQCRSIAVNIPTVQNETLLEENLANLNPAHYIASDSVCVEISGRLYGLSIYDISDYPTWQAVFRQTDSLKPTGFTYWAGINNQDGKRMDRSSRNTIPLVKGSHPYDSTEGILKTGYSIRYYLTTIGNMYEESDSIVIKPEFYYIDKTGENRTEVDVYYSETIGEEKEILVRIGSKRDAENVKNRALGSPFLAVSKEELKVKCKVTGETIDSIRNKKYPMFCFQSVQLNENFRTYIGDTYIPIQKNYSSMNELPINVSWKTVTRSMQKWYGEYYLPSKIYVVPKAFPLKAYYENNGAFDFKEDFWLKKGYLVVNFSIKTIQDGKEHLSYVNKKNQQNGYCNMWEMEGFSREKTDNEYTTFSFRDGDSILYDWNRSAASDYKVGGTH</sequence>
<reference evidence="3 4" key="1">
    <citation type="submission" date="2016-10" db="EMBL/GenBank/DDBJ databases">
        <authorList>
            <person name="de Groot N.N."/>
        </authorList>
    </citation>
    <scope>NUCLEOTIDE SEQUENCE [LARGE SCALE GENOMIC DNA]</scope>
    <source>
        <strain evidence="3 4">743A</strain>
    </source>
</reference>
<gene>
    <name evidence="3" type="ORF">SAMN05661086_01006</name>
</gene>
<feature type="signal peptide" evidence="1">
    <location>
        <begin position="1"/>
        <end position="24"/>
    </location>
</feature>
<accession>A0A1I6IQ60</accession>
<proteinExistence type="predicted"/>
<dbReference type="Proteomes" id="UP000199659">
    <property type="component" value="Unassembled WGS sequence"/>
</dbReference>
<keyword evidence="4" id="KW-1185">Reference proteome</keyword>
<keyword evidence="1" id="KW-0732">Signal</keyword>
<evidence type="ECO:0000313" key="3">
    <source>
        <dbReference type="EMBL" id="SFR68759.1"/>
    </source>
</evidence>
<dbReference type="Pfam" id="PF18964">
    <property type="entry name" value="DUF5704"/>
    <property type="match status" value="1"/>
</dbReference>
<dbReference type="AlphaFoldDB" id="A0A1I6IQ60"/>
<evidence type="ECO:0000259" key="2">
    <source>
        <dbReference type="Pfam" id="PF18964"/>
    </source>
</evidence>
<evidence type="ECO:0000313" key="4">
    <source>
        <dbReference type="Proteomes" id="UP000199659"/>
    </source>
</evidence>
<evidence type="ECO:0000256" key="1">
    <source>
        <dbReference type="SAM" id="SignalP"/>
    </source>
</evidence>